<evidence type="ECO:0000313" key="3">
    <source>
        <dbReference type="Proteomes" id="UP000327157"/>
    </source>
</evidence>
<reference evidence="2 3" key="3">
    <citation type="submission" date="2019-11" db="EMBL/GenBank/DDBJ databases">
        <title>A de novo genome assembly of a pear dwarfing rootstock.</title>
        <authorList>
            <person name="Wang F."/>
            <person name="Wang J."/>
            <person name="Li S."/>
            <person name="Zhang Y."/>
            <person name="Fang M."/>
            <person name="Ma L."/>
            <person name="Zhao Y."/>
            <person name="Jiang S."/>
        </authorList>
    </citation>
    <scope>NUCLEOTIDE SEQUENCE [LARGE SCALE GENOMIC DNA]</scope>
    <source>
        <strain evidence="2">S2</strain>
        <tissue evidence="2">Leaf</tissue>
    </source>
</reference>
<reference evidence="3" key="2">
    <citation type="submission" date="2019-10" db="EMBL/GenBank/DDBJ databases">
        <title>A de novo genome assembly of a pear dwarfing rootstock.</title>
        <authorList>
            <person name="Wang F."/>
            <person name="Wang J."/>
            <person name="Li S."/>
            <person name="Zhang Y."/>
            <person name="Fang M."/>
            <person name="Ma L."/>
            <person name="Zhao Y."/>
            <person name="Jiang S."/>
        </authorList>
    </citation>
    <scope>NUCLEOTIDE SEQUENCE [LARGE SCALE GENOMIC DNA]</scope>
</reference>
<organism evidence="2 3">
    <name type="scientific">Pyrus ussuriensis x Pyrus communis</name>
    <dbReference type="NCBI Taxonomy" id="2448454"/>
    <lineage>
        <taxon>Eukaryota</taxon>
        <taxon>Viridiplantae</taxon>
        <taxon>Streptophyta</taxon>
        <taxon>Embryophyta</taxon>
        <taxon>Tracheophyta</taxon>
        <taxon>Spermatophyta</taxon>
        <taxon>Magnoliopsida</taxon>
        <taxon>eudicotyledons</taxon>
        <taxon>Gunneridae</taxon>
        <taxon>Pentapetalae</taxon>
        <taxon>rosids</taxon>
        <taxon>fabids</taxon>
        <taxon>Rosales</taxon>
        <taxon>Rosaceae</taxon>
        <taxon>Amygdaloideae</taxon>
        <taxon>Maleae</taxon>
        <taxon>Pyrus</taxon>
    </lineage>
</organism>
<dbReference type="Proteomes" id="UP000327157">
    <property type="component" value="Chromosome 6"/>
</dbReference>
<gene>
    <name evidence="2" type="ORF">D8674_028725</name>
</gene>
<feature type="region of interest" description="Disordered" evidence="1">
    <location>
        <begin position="49"/>
        <end position="76"/>
    </location>
</feature>
<accession>A0A5N5HY27</accession>
<sequence length="194" mass="21867">MLQLIRSRKAVTTTPRPISSPSILAAIAPADIEPISVNPVDAADVVAPQSSQTPVSSTSSVTLPVSASRGHCRPRMHDTTQYRHPLLMPRVPNQHSALANDSGHVVRTSCLMQWKSWKAMSWKVMEVLEGDAQLSMNYSFDDINDDMLVYVDRLFAERYKQWKSNLHQYFETFDDSQVALEEGCPKKFEAWEDS</sequence>
<protein>
    <submittedName>
        <fullName evidence="2">Uncharacterized protein</fullName>
    </submittedName>
</protein>
<reference evidence="2 3" key="1">
    <citation type="submission" date="2019-09" db="EMBL/GenBank/DDBJ databases">
        <authorList>
            <person name="Ou C."/>
        </authorList>
    </citation>
    <scope>NUCLEOTIDE SEQUENCE [LARGE SCALE GENOMIC DNA]</scope>
    <source>
        <strain evidence="2">S2</strain>
        <tissue evidence="2">Leaf</tissue>
    </source>
</reference>
<evidence type="ECO:0000256" key="1">
    <source>
        <dbReference type="SAM" id="MobiDB-lite"/>
    </source>
</evidence>
<keyword evidence="3" id="KW-1185">Reference proteome</keyword>
<dbReference type="EMBL" id="SMOL01000120">
    <property type="protein sequence ID" value="KAB2632478.1"/>
    <property type="molecule type" value="Genomic_DNA"/>
</dbReference>
<name>A0A5N5HY27_9ROSA</name>
<evidence type="ECO:0000313" key="2">
    <source>
        <dbReference type="EMBL" id="KAB2632478.1"/>
    </source>
</evidence>
<dbReference type="AlphaFoldDB" id="A0A5N5HY27"/>
<proteinExistence type="predicted"/>
<comment type="caution">
    <text evidence="2">The sequence shown here is derived from an EMBL/GenBank/DDBJ whole genome shotgun (WGS) entry which is preliminary data.</text>
</comment>
<feature type="compositionally biased region" description="Low complexity" evidence="1">
    <location>
        <begin position="49"/>
        <end position="68"/>
    </location>
</feature>